<comment type="subcellular location">
    <subcellularLocation>
        <location evidence="1">Nucleus</location>
    </subcellularLocation>
</comment>
<dbReference type="InterPro" id="IPR006600">
    <property type="entry name" value="HTH_CenpB_DNA-bd_dom"/>
</dbReference>
<name>A0AAV1M165_9NEOP</name>
<evidence type="ECO:0000313" key="5">
    <source>
        <dbReference type="EMBL" id="CAK1600880.1"/>
    </source>
</evidence>
<keyword evidence="6" id="KW-1185">Reference proteome</keyword>
<keyword evidence="2" id="KW-0238">DNA-binding</keyword>
<dbReference type="SUPFAM" id="SSF46689">
    <property type="entry name" value="Homeodomain-like"/>
    <property type="match status" value="1"/>
</dbReference>
<organism evidence="5 6">
    <name type="scientific">Parnassius mnemosyne</name>
    <name type="common">clouded apollo</name>
    <dbReference type="NCBI Taxonomy" id="213953"/>
    <lineage>
        <taxon>Eukaryota</taxon>
        <taxon>Metazoa</taxon>
        <taxon>Ecdysozoa</taxon>
        <taxon>Arthropoda</taxon>
        <taxon>Hexapoda</taxon>
        <taxon>Insecta</taxon>
        <taxon>Pterygota</taxon>
        <taxon>Neoptera</taxon>
        <taxon>Endopterygota</taxon>
        <taxon>Lepidoptera</taxon>
        <taxon>Glossata</taxon>
        <taxon>Ditrysia</taxon>
        <taxon>Papilionoidea</taxon>
        <taxon>Papilionidae</taxon>
        <taxon>Parnassiinae</taxon>
        <taxon>Parnassini</taxon>
        <taxon>Parnassius</taxon>
        <taxon>Driopa</taxon>
    </lineage>
</organism>
<dbReference type="EMBL" id="CAVLGL010000126">
    <property type="protein sequence ID" value="CAK1600880.1"/>
    <property type="molecule type" value="Genomic_DNA"/>
</dbReference>
<dbReference type="Pfam" id="PF03184">
    <property type="entry name" value="DDE_1"/>
    <property type="match status" value="1"/>
</dbReference>
<proteinExistence type="predicted"/>
<dbReference type="PANTHER" id="PTHR19303">
    <property type="entry name" value="TRANSPOSON"/>
    <property type="match status" value="1"/>
</dbReference>
<dbReference type="GO" id="GO:0005634">
    <property type="term" value="C:nucleus"/>
    <property type="evidence" value="ECO:0007669"/>
    <property type="project" value="UniProtKB-SubCell"/>
</dbReference>
<protein>
    <recommendedName>
        <fullName evidence="4">HTH CENPB-type domain-containing protein</fullName>
    </recommendedName>
</protein>
<dbReference type="InterPro" id="IPR004875">
    <property type="entry name" value="DDE_SF_endonuclease_dom"/>
</dbReference>
<feature type="domain" description="HTH CENPB-type" evidence="4">
    <location>
        <begin position="56"/>
        <end position="130"/>
    </location>
</feature>
<dbReference type="Proteomes" id="UP001314205">
    <property type="component" value="Unassembled WGS sequence"/>
</dbReference>
<reference evidence="5 6" key="1">
    <citation type="submission" date="2023-11" db="EMBL/GenBank/DDBJ databases">
        <authorList>
            <person name="Hedman E."/>
            <person name="Englund M."/>
            <person name="Stromberg M."/>
            <person name="Nyberg Akerstrom W."/>
            <person name="Nylinder S."/>
            <person name="Jareborg N."/>
            <person name="Kallberg Y."/>
            <person name="Kronander E."/>
        </authorList>
    </citation>
    <scope>NUCLEOTIDE SEQUENCE [LARGE SCALE GENOMIC DNA]</scope>
</reference>
<evidence type="ECO:0000256" key="1">
    <source>
        <dbReference type="ARBA" id="ARBA00004123"/>
    </source>
</evidence>
<dbReference type="PANTHER" id="PTHR19303:SF74">
    <property type="entry name" value="POGO TRANSPOSABLE ELEMENT WITH KRAB DOMAIN"/>
    <property type="match status" value="1"/>
</dbReference>
<evidence type="ECO:0000256" key="3">
    <source>
        <dbReference type="SAM" id="MobiDB-lite"/>
    </source>
</evidence>
<gene>
    <name evidence="5" type="ORF">PARMNEM_LOCUS19579</name>
</gene>
<evidence type="ECO:0000259" key="4">
    <source>
        <dbReference type="PROSITE" id="PS51253"/>
    </source>
</evidence>
<sequence>MKTMPPTKILQYDEEVMTKALDDVMRGVPVYAVAKKYKIPRSTLRSKVKGINPISRKMGARTAFTADEELKIEEWVLELARKGFPVSKGTFLISMQRLAAQLGKDIFRDRVPSKKWYGSFMSRHPRISNRVAQNLTKSRSSITNEQLDGWKNDVYTYLEGNGLASVLDDPKRVFNADETAFFLQPKAGKVMAERGCKNIYQAVGNDEKECITVLFTGNANGDLAPPLVVFRYTRIPLHITVNVPTSWAIGKSEQGWMTCAIFYEYIGNQFIPWLEKENIVRPVLFFVDGHVSHLSMEVSQLCSQNDIVLVALYPNATHLLQPMDVSVFHTLKASWKEKALQHRLSGGEVSKSNFCALLDQLLLDVYRPEILANGFKKCGLVPWNPLEVTVRPAAPPKATEPNTETNLCCPNCIPWLKTVIGAEKIASFSGNKDSIPVTDHSLCQLWKKVTTGLEKNTVTILEAPLANAEDPVEDGMEIPAPLEVSAPLDPVEDGMEIPVPLEVSVPLDTVEDGMEVPAPLEVSAPLDPVEDGMEIPVPLEVSVPLDTVEDGMEVPAPLEVSDPLEASGTPIPSTSSYIPSPFKRCLFWPKESTVPKKRRSKEKIPSVISSPQWQEYHQKKLNLKKQKDEEKQKRLAARLKKRQEKEDEKCKKAARRLFTSSRKTKESEDSDASSNDEAGSLKSSSGGEWDEKSSGSSDNELHAPRKEVGEYVAVRYENKIFPGRIIVVKEDGVVVTAMVRHGRLWKWPQREDRLFYAWDDVVGKIKTPTKFSSTREIYDVPQVANL</sequence>
<evidence type="ECO:0000256" key="2">
    <source>
        <dbReference type="ARBA" id="ARBA00023125"/>
    </source>
</evidence>
<dbReference type="GO" id="GO:0003677">
    <property type="term" value="F:DNA binding"/>
    <property type="evidence" value="ECO:0007669"/>
    <property type="project" value="UniProtKB-KW"/>
</dbReference>
<dbReference type="PROSITE" id="PS51253">
    <property type="entry name" value="HTH_CENPB"/>
    <property type="match status" value="1"/>
</dbReference>
<evidence type="ECO:0000313" key="6">
    <source>
        <dbReference type="Proteomes" id="UP001314205"/>
    </source>
</evidence>
<dbReference type="InterPro" id="IPR009057">
    <property type="entry name" value="Homeodomain-like_sf"/>
</dbReference>
<dbReference type="AlphaFoldDB" id="A0AAV1M165"/>
<accession>A0AAV1M165</accession>
<dbReference type="Gene3D" id="3.30.420.10">
    <property type="entry name" value="Ribonuclease H-like superfamily/Ribonuclease H"/>
    <property type="match status" value="1"/>
</dbReference>
<dbReference type="InterPro" id="IPR036397">
    <property type="entry name" value="RNaseH_sf"/>
</dbReference>
<feature type="region of interest" description="Disordered" evidence="3">
    <location>
        <begin position="596"/>
        <end position="702"/>
    </location>
</feature>
<feature type="compositionally biased region" description="Basic and acidic residues" evidence="3">
    <location>
        <begin position="689"/>
        <end position="702"/>
    </location>
</feature>
<dbReference type="Gene3D" id="1.10.10.60">
    <property type="entry name" value="Homeodomain-like"/>
    <property type="match status" value="1"/>
</dbReference>
<dbReference type="InterPro" id="IPR050863">
    <property type="entry name" value="CenT-Element_Derived"/>
</dbReference>
<comment type="caution">
    <text evidence="5">The sequence shown here is derived from an EMBL/GenBank/DDBJ whole genome shotgun (WGS) entry which is preliminary data.</text>
</comment>